<dbReference type="PROSITE" id="PS51367">
    <property type="entry name" value="THAUMATIN_2"/>
    <property type="match status" value="1"/>
</dbReference>
<dbReference type="PROSITE" id="PS00316">
    <property type="entry name" value="THAUMATIN_1"/>
    <property type="match status" value="1"/>
</dbReference>
<dbReference type="SMART" id="SM00205">
    <property type="entry name" value="THN"/>
    <property type="match status" value="1"/>
</dbReference>
<dbReference type="OrthoDB" id="227157at2"/>
<dbReference type="Gene3D" id="2.60.110.10">
    <property type="entry name" value="Thaumatin"/>
    <property type="match status" value="1"/>
</dbReference>
<evidence type="ECO:0000256" key="1">
    <source>
        <dbReference type="SAM" id="MobiDB-lite"/>
    </source>
</evidence>
<dbReference type="Pfam" id="PF00314">
    <property type="entry name" value="Thaumatin"/>
    <property type="match status" value="1"/>
</dbReference>
<accession>A0A1I1X3G1</accession>
<keyword evidence="3" id="KW-1185">Reference proteome</keyword>
<feature type="compositionally biased region" description="Low complexity" evidence="1">
    <location>
        <begin position="89"/>
        <end position="114"/>
    </location>
</feature>
<evidence type="ECO:0000313" key="3">
    <source>
        <dbReference type="Proteomes" id="UP000199323"/>
    </source>
</evidence>
<name>A0A1I1X3G1_9ACTN</name>
<protein>
    <submittedName>
        <fullName evidence="2">Thaumatin family protein</fullName>
    </submittedName>
</protein>
<dbReference type="InterPro" id="IPR017949">
    <property type="entry name" value="Thaumatin_CS"/>
</dbReference>
<dbReference type="SUPFAM" id="SSF49870">
    <property type="entry name" value="Osmotin, thaumatin-like protein"/>
    <property type="match status" value="1"/>
</dbReference>
<dbReference type="AlphaFoldDB" id="A0A1I1X3G1"/>
<proteinExistence type="predicted"/>
<dbReference type="RefSeq" id="WP_093711349.1">
    <property type="nucleotide sequence ID" value="NZ_FONG01000001.1"/>
</dbReference>
<dbReference type="Proteomes" id="UP000199323">
    <property type="component" value="Unassembled WGS sequence"/>
</dbReference>
<reference evidence="2 3" key="1">
    <citation type="submission" date="2016-10" db="EMBL/GenBank/DDBJ databases">
        <authorList>
            <person name="de Groot N.N."/>
        </authorList>
    </citation>
    <scope>NUCLEOTIDE SEQUENCE [LARGE SCALE GENOMIC DNA]</scope>
    <source>
        <strain evidence="2 3">CGMCC 4.3510</strain>
    </source>
</reference>
<dbReference type="InterPro" id="IPR001938">
    <property type="entry name" value="Thaumatin"/>
</dbReference>
<gene>
    <name evidence="2" type="ORF">SAMN05216251_101185</name>
</gene>
<dbReference type="CDD" id="cd09218">
    <property type="entry name" value="TLP-PA"/>
    <property type="match status" value="1"/>
</dbReference>
<feature type="region of interest" description="Disordered" evidence="1">
    <location>
        <begin position="56"/>
        <end position="121"/>
    </location>
</feature>
<dbReference type="InterPro" id="IPR037176">
    <property type="entry name" value="Osmotin/thaumatin-like_sf"/>
</dbReference>
<dbReference type="EMBL" id="FONG01000001">
    <property type="protein sequence ID" value="SFE01946.1"/>
    <property type="molecule type" value="Genomic_DNA"/>
</dbReference>
<organism evidence="2 3">
    <name type="scientific">Actinacidiphila alni</name>
    <dbReference type="NCBI Taxonomy" id="380248"/>
    <lineage>
        <taxon>Bacteria</taxon>
        <taxon>Bacillati</taxon>
        <taxon>Actinomycetota</taxon>
        <taxon>Actinomycetes</taxon>
        <taxon>Kitasatosporales</taxon>
        <taxon>Streptomycetaceae</taxon>
        <taxon>Actinacidiphila</taxon>
    </lineage>
</organism>
<dbReference type="FunFam" id="2.60.110.10:FF:000004">
    <property type="entry name" value="THAUMATIN-LIKE PROTEIN 1"/>
    <property type="match status" value="1"/>
</dbReference>
<evidence type="ECO:0000313" key="2">
    <source>
        <dbReference type="EMBL" id="SFE01946.1"/>
    </source>
</evidence>
<dbReference type="PANTHER" id="PTHR31048">
    <property type="entry name" value="OS03G0233200 PROTEIN"/>
    <property type="match status" value="1"/>
</dbReference>
<dbReference type="PRINTS" id="PR00347">
    <property type="entry name" value="THAUMATIN"/>
</dbReference>
<dbReference type="STRING" id="380248.SAMN05216251_101185"/>
<sequence length="353" mass="36947">MGRRGVRHGGRRRGGAWTAAVALAVAALCVAVYAVSGQRQGGSSADASDAAARTAAAATGTVPSGAVPPSARQRPIRTPAVTPSRKPGPRASSSPTPTPTSTRTPTSRRTSPAATLPPKSGTRVFTFVNDVDRTIWLASGEQTPQPALGTTGWVLRPGQTLAVRVPDHWNGRFWGRTGCAFDAAGRGHCETGDCGGRFQCRGYGVIPATLAEFNLNAWSGLDFYDVSLVDGSNLPMYINLVGGTTKDPISANGCSAAGCTRAVDCPAALRVRAAGGRVVGCESPCGVFDTDQYCCRGKWAPRSMCLPDQWPVKYAEVFKKAEPFAYSYVDDDATSTFTSKGEAGYRITFGVSG</sequence>